<keyword evidence="2" id="KW-1185">Reference proteome</keyword>
<dbReference type="EMBL" id="CAMGYJ010000005">
    <property type="protein sequence ID" value="CAI0422591.1"/>
    <property type="molecule type" value="Genomic_DNA"/>
</dbReference>
<name>A0AAV0KNQ6_9ROSI</name>
<sequence>MTAPLFRSLSWRLVGLSLLMPMVR</sequence>
<dbReference type="AlphaFoldDB" id="A0AAV0KNQ6"/>
<gene>
    <name evidence="1" type="ORF">LITE_LOCUS19194</name>
</gene>
<reference evidence="1" key="1">
    <citation type="submission" date="2022-08" db="EMBL/GenBank/DDBJ databases">
        <authorList>
            <person name="Gutierrez-Valencia J."/>
        </authorList>
    </citation>
    <scope>NUCLEOTIDE SEQUENCE</scope>
</reference>
<proteinExistence type="predicted"/>
<organism evidence="1 2">
    <name type="scientific">Linum tenue</name>
    <dbReference type="NCBI Taxonomy" id="586396"/>
    <lineage>
        <taxon>Eukaryota</taxon>
        <taxon>Viridiplantae</taxon>
        <taxon>Streptophyta</taxon>
        <taxon>Embryophyta</taxon>
        <taxon>Tracheophyta</taxon>
        <taxon>Spermatophyta</taxon>
        <taxon>Magnoliopsida</taxon>
        <taxon>eudicotyledons</taxon>
        <taxon>Gunneridae</taxon>
        <taxon>Pentapetalae</taxon>
        <taxon>rosids</taxon>
        <taxon>fabids</taxon>
        <taxon>Malpighiales</taxon>
        <taxon>Linaceae</taxon>
        <taxon>Linum</taxon>
    </lineage>
</organism>
<protein>
    <submittedName>
        <fullName evidence="1">Uncharacterized protein</fullName>
    </submittedName>
</protein>
<evidence type="ECO:0000313" key="2">
    <source>
        <dbReference type="Proteomes" id="UP001154282"/>
    </source>
</evidence>
<evidence type="ECO:0000313" key="1">
    <source>
        <dbReference type="EMBL" id="CAI0422591.1"/>
    </source>
</evidence>
<dbReference type="Proteomes" id="UP001154282">
    <property type="component" value="Unassembled WGS sequence"/>
</dbReference>
<accession>A0AAV0KNQ6</accession>
<comment type="caution">
    <text evidence="1">The sequence shown here is derived from an EMBL/GenBank/DDBJ whole genome shotgun (WGS) entry which is preliminary data.</text>
</comment>